<evidence type="ECO:0000313" key="2">
    <source>
        <dbReference type="EMBL" id="AYC64086.1"/>
    </source>
</evidence>
<keyword evidence="1" id="KW-0472">Membrane</keyword>
<feature type="transmembrane region" description="Helical" evidence="1">
    <location>
        <begin position="299"/>
        <end position="321"/>
    </location>
</feature>
<gene>
    <name evidence="2" type="primary">orf602</name>
</gene>
<reference evidence="2" key="2">
    <citation type="journal article" date="2019" name="Mol. Phylogenet. Evol.">
        <title>Reassessment of the classification of bryopsidales (chlorophyta) based on chloroplast phylogenomic analyses.</title>
        <authorList>
            <person name="Cremen M.C."/>
            <person name="Leliaert F."/>
            <person name="West J."/>
            <person name="Lam D.W."/>
            <person name="Shimada S."/>
            <person name="Lopez-Bautista J.M."/>
            <person name="Verbruggen H."/>
        </authorList>
    </citation>
    <scope>NUCLEOTIDE SEQUENCE</scope>
</reference>
<reference evidence="2" key="1">
    <citation type="submission" date="2018-07" db="EMBL/GenBank/DDBJ databases">
        <authorList>
            <person name="Quirk P.G."/>
            <person name="Krulwich T.A."/>
        </authorList>
    </citation>
    <scope>NUCLEOTIDE SEQUENCE</scope>
</reference>
<protein>
    <submittedName>
        <fullName evidence="2">Uncharacterized protein</fullName>
    </submittedName>
</protein>
<feature type="transmembrane region" description="Helical" evidence="1">
    <location>
        <begin position="572"/>
        <end position="590"/>
    </location>
</feature>
<proteinExistence type="predicted"/>
<name>A0A386AXL1_9CHLO</name>
<feature type="transmembrane region" description="Helical" evidence="1">
    <location>
        <begin position="513"/>
        <end position="532"/>
    </location>
</feature>
<keyword evidence="2" id="KW-0150">Chloroplast</keyword>
<feature type="transmembrane region" description="Helical" evidence="1">
    <location>
        <begin position="431"/>
        <end position="453"/>
    </location>
</feature>
<organism evidence="2">
    <name type="scientific">Johnson-sea-linkia profunda</name>
    <dbReference type="NCBI Taxonomy" id="575876"/>
    <lineage>
        <taxon>Eukaryota</taxon>
        <taxon>Viridiplantae</taxon>
        <taxon>Chlorophyta</taxon>
        <taxon>core chlorophytes</taxon>
        <taxon>Ulvophyceae</taxon>
        <taxon>TCBD clade</taxon>
        <taxon>Bryopsidales</taxon>
        <taxon>Halimedineae</taxon>
        <taxon>Halimedaceae</taxon>
        <taxon>Rhipileae</taxon>
        <taxon>Johnson-sea-linkia</taxon>
    </lineage>
</organism>
<accession>A0A386AXL1</accession>
<sequence>MKLAKNNFLSNCSNLRADWSRYIPTEPLSHHYSPVVLEDSVSPVVLEDSVLEGGPEDSDLVPADGGGPAPPTVSDLTFEPFTLEPRAEFAEKIDIISNVQRDCQDFTMATLSEDGFSADAMAYLETLLEQDLNLLLQTITSTKEVALELDGEIARELDQLSDAFCEVEEQITSVQTQSLQNASIVYEVGGNIEKRLEVGKTEVPPSQSYRNGDLVCPLFVYDLEASQEAPSDQVKAPRYSILVDSVPPGGGPTGGSGGFGGGSGGFGGGSGGFGGGSGGFGGGSGGGSNPFGGGGSHNYILIIICGTMVIIVGKVIVEWGYRLLNNGLSGMTQDYLQKTKPIVDKSEERPLRSGVPILLSGGALFVMSYVFTPERVREILRSYLAVIEVLLQELGRALLERMPPQLREAALRLGNALAVLGAQIRFILENVLIPALLLCRTAGILLCSAYLFFKIFSGAAELAKGYKLFQPQQVLTSGQNLTGSAPILLFCIGLLKSTSVFIIAFFPKNKALLGVFVYVLIGTLALPGVYYEPLATFLLSSPEFTKVVSCVAGRWCCIIFVGYMANTATLRGYIPFFVGAGYLFGVYQLAMTATPNLLPISP</sequence>
<keyword evidence="1" id="KW-0812">Transmembrane</keyword>
<keyword evidence="2" id="KW-0934">Plastid</keyword>
<dbReference type="EMBL" id="MH591089">
    <property type="protein sequence ID" value="AYC64086.1"/>
    <property type="molecule type" value="Genomic_DNA"/>
</dbReference>
<dbReference type="AlphaFoldDB" id="A0A386AXL1"/>
<geneLocation type="chloroplast" evidence="2"/>
<keyword evidence="1" id="KW-1133">Transmembrane helix</keyword>
<feature type="transmembrane region" description="Helical" evidence="1">
    <location>
        <begin position="487"/>
        <end position="506"/>
    </location>
</feature>
<evidence type="ECO:0000256" key="1">
    <source>
        <dbReference type="SAM" id="Phobius"/>
    </source>
</evidence>
<feature type="transmembrane region" description="Helical" evidence="1">
    <location>
        <begin position="544"/>
        <end position="565"/>
    </location>
</feature>